<dbReference type="GO" id="GO:0008703">
    <property type="term" value="F:5-amino-6-(5-phosphoribosylamino)uracil reductase activity"/>
    <property type="evidence" value="ECO:0007669"/>
    <property type="project" value="InterPro"/>
</dbReference>
<dbReference type="Pfam" id="PF01872">
    <property type="entry name" value="RibD_C"/>
    <property type="match status" value="1"/>
</dbReference>
<evidence type="ECO:0000313" key="3">
    <source>
        <dbReference type="Proteomes" id="UP000465302"/>
    </source>
</evidence>
<dbReference type="InterPro" id="IPR024072">
    <property type="entry name" value="DHFR-like_dom_sf"/>
</dbReference>
<evidence type="ECO:0000313" key="2">
    <source>
        <dbReference type="EMBL" id="GFG55435.1"/>
    </source>
</evidence>
<feature type="domain" description="Bacterial bifunctional deaminase-reductase C-terminal" evidence="1">
    <location>
        <begin position="14"/>
        <end position="179"/>
    </location>
</feature>
<name>A0A7I9WCI0_MYCAG</name>
<dbReference type="InterPro" id="IPR002734">
    <property type="entry name" value="RibDG_C"/>
</dbReference>
<organism evidence="2 3">
    <name type="scientific">Mycolicibacterium agri</name>
    <name type="common">Mycobacterium agri</name>
    <dbReference type="NCBI Taxonomy" id="36811"/>
    <lineage>
        <taxon>Bacteria</taxon>
        <taxon>Bacillati</taxon>
        <taxon>Actinomycetota</taxon>
        <taxon>Actinomycetes</taxon>
        <taxon>Mycobacteriales</taxon>
        <taxon>Mycobacteriaceae</taxon>
        <taxon>Mycolicibacterium</taxon>
    </lineage>
</organism>
<dbReference type="GO" id="GO:0009231">
    <property type="term" value="P:riboflavin biosynthetic process"/>
    <property type="evidence" value="ECO:0007669"/>
    <property type="project" value="InterPro"/>
</dbReference>
<comment type="caution">
    <text evidence="2">The sequence shown here is derived from an EMBL/GenBank/DDBJ whole genome shotgun (WGS) entry which is preliminary data.</text>
</comment>
<evidence type="ECO:0000259" key="1">
    <source>
        <dbReference type="Pfam" id="PF01872"/>
    </source>
</evidence>
<dbReference type="SUPFAM" id="SSF53597">
    <property type="entry name" value="Dihydrofolate reductase-like"/>
    <property type="match status" value="1"/>
</dbReference>
<dbReference type="AlphaFoldDB" id="A0A7I9WCI0"/>
<dbReference type="EMBL" id="BLKS01000004">
    <property type="protein sequence ID" value="GFG55435.1"/>
    <property type="molecule type" value="Genomic_DNA"/>
</dbReference>
<protein>
    <submittedName>
        <fullName evidence="2">Deaminase</fullName>
    </submittedName>
</protein>
<sequence length="192" mass="21124">MEVGIGMGTLSFGATVSLDGYVADANGDFQWSAPSDAVFAAHIERMAAVSTEVLGRKTYALMQYWETYPDDDDHPADDREFARRWRKIEKVVVSSTLTPDEVKAGRDRLVTSLSLDELRRIVDSAPGVVEIFGPTVAAPAIRAGMVDEFQFFVVPKVVGGGLRALPDDVRLNLRLVAHKIYDGVAHLRYVAR</sequence>
<reference evidence="2 3" key="1">
    <citation type="journal article" date="2019" name="Emerg. Microbes Infect.">
        <title>Comprehensive subspecies identification of 175 nontuberculous mycobacteria species based on 7547 genomic profiles.</title>
        <authorList>
            <person name="Matsumoto Y."/>
            <person name="Kinjo T."/>
            <person name="Motooka D."/>
            <person name="Nabeya D."/>
            <person name="Jung N."/>
            <person name="Uechi K."/>
            <person name="Horii T."/>
            <person name="Iida T."/>
            <person name="Fujita J."/>
            <person name="Nakamura S."/>
        </authorList>
    </citation>
    <scope>NUCLEOTIDE SEQUENCE [LARGE SCALE GENOMIC DNA]</scope>
    <source>
        <strain evidence="2 3">JCM 6377</strain>
    </source>
</reference>
<proteinExistence type="predicted"/>
<gene>
    <name evidence="2" type="ORF">MAGR_68760</name>
</gene>
<dbReference type="Proteomes" id="UP000465302">
    <property type="component" value="Unassembled WGS sequence"/>
</dbReference>
<accession>A0A7I9WCI0</accession>
<dbReference type="Gene3D" id="3.40.430.10">
    <property type="entry name" value="Dihydrofolate Reductase, subunit A"/>
    <property type="match status" value="1"/>
</dbReference>